<accession>A0A8C3QZY7</accession>
<evidence type="ECO:0008006" key="7">
    <source>
        <dbReference type="Google" id="ProtNLM"/>
    </source>
</evidence>
<proteinExistence type="predicted"/>
<organism evidence="5 6">
    <name type="scientific">Cyanoderma ruficeps</name>
    <name type="common">rufous-capped babbler</name>
    <dbReference type="NCBI Taxonomy" id="181631"/>
    <lineage>
        <taxon>Eukaryota</taxon>
        <taxon>Metazoa</taxon>
        <taxon>Chordata</taxon>
        <taxon>Craniata</taxon>
        <taxon>Vertebrata</taxon>
        <taxon>Euteleostomi</taxon>
        <taxon>Archelosauria</taxon>
        <taxon>Archosauria</taxon>
        <taxon>Dinosauria</taxon>
        <taxon>Saurischia</taxon>
        <taxon>Theropoda</taxon>
        <taxon>Coelurosauria</taxon>
        <taxon>Aves</taxon>
        <taxon>Neognathae</taxon>
        <taxon>Neoaves</taxon>
        <taxon>Telluraves</taxon>
        <taxon>Australaves</taxon>
        <taxon>Passeriformes</taxon>
        <taxon>Sylvioidea</taxon>
        <taxon>Timaliidae</taxon>
        <taxon>Cyanoderma</taxon>
    </lineage>
</organism>
<dbReference type="Pfam" id="PF01108">
    <property type="entry name" value="Tissue_fac"/>
    <property type="match status" value="1"/>
</dbReference>
<evidence type="ECO:0000313" key="5">
    <source>
        <dbReference type="Ensembl" id="ENSCRFP00000013668.1"/>
    </source>
</evidence>
<feature type="region of interest" description="Disordered" evidence="1">
    <location>
        <begin position="461"/>
        <end position="498"/>
    </location>
</feature>
<protein>
    <recommendedName>
        <fullName evidence="7">Interferon alpha/beta receptor 2</fullName>
    </recommendedName>
</protein>
<dbReference type="InterPro" id="IPR013783">
    <property type="entry name" value="Ig-like_fold"/>
</dbReference>
<evidence type="ECO:0000256" key="2">
    <source>
        <dbReference type="SAM" id="SignalP"/>
    </source>
</evidence>
<dbReference type="PANTHER" id="PTHR20859">
    <property type="entry name" value="INTERFERON/INTERLEUKIN RECEPTOR"/>
    <property type="match status" value="1"/>
</dbReference>
<feature type="compositionally biased region" description="Low complexity" evidence="1">
    <location>
        <begin position="350"/>
        <end position="361"/>
    </location>
</feature>
<dbReference type="Ensembl" id="ENSCRFT00000014144.1">
    <property type="protein sequence ID" value="ENSCRFP00000013668.1"/>
    <property type="gene ID" value="ENSCRFG00000010583.1"/>
</dbReference>
<feature type="compositionally biased region" description="Acidic residues" evidence="1">
    <location>
        <begin position="317"/>
        <end position="328"/>
    </location>
</feature>
<dbReference type="PANTHER" id="PTHR20859:SF84">
    <property type="entry name" value="INTERFERON ALPHA_BETA RECEPTOR 2"/>
    <property type="match status" value="1"/>
</dbReference>
<dbReference type="InterPro" id="IPR015373">
    <property type="entry name" value="Interferon/interleukin_rcp_dom"/>
</dbReference>
<evidence type="ECO:0000256" key="1">
    <source>
        <dbReference type="SAM" id="MobiDB-lite"/>
    </source>
</evidence>
<dbReference type="Pfam" id="PF09294">
    <property type="entry name" value="Interfer-bind"/>
    <property type="match status" value="1"/>
</dbReference>
<evidence type="ECO:0000259" key="4">
    <source>
        <dbReference type="Pfam" id="PF09294"/>
    </source>
</evidence>
<dbReference type="Proteomes" id="UP000694396">
    <property type="component" value="Unplaced"/>
</dbReference>
<feature type="domain" description="Fibronectin type-III" evidence="3">
    <location>
        <begin position="11"/>
        <end position="105"/>
    </location>
</feature>
<dbReference type="AlphaFoldDB" id="A0A8C3QZY7"/>
<keyword evidence="2" id="KW-0732">Signal</keyword>
<feature type="signal peptide" evidence="2">
    <location>
        <begin position="1"/>
        <end position="22"/>
    </location>
</feature>
<keyword evidence="6" id="KW-1185">Reference proteome</keyword>
<dbReference type="GO" id="GO:0042018">
    <property type="term" value="F:interleukin-22 receptor activity"/>
    <property type="evidence" value="ECO:0007669"/>
    <property type="project" value="TreeGrafter"/>
</dbReference>
<dbReference type="InterPro" id="IPR003961">
    <property type="entry name" value="FN3_dom"/>
</dbReference>
<dbReference type="InterPro" id="IPR036116">
    <property type="entry name" value="FN3_sf"/>
</dbReference>
<dbReference type="Gene3D" id="2.60.40.10">
    <property type="entry name" value="Immunoglobulins"/>
    <property type="match status" value="2"/>
</dbReference>
<feature type="compositionally biased region" description="Acidic residues" evidence="1">
    <location>
        <begin position="480"/>
        <end position="489"/>
    </location>
</feature>
<evidence type="ECO:0000313" key="6">
    <source>
        <dbReference type="Proteomes" id="UP000694396"/>
    </source>
</evidence>
<name>A0A8C3QZY7_9PASS</name>
<evidence type="ECO:0000259" key="3">
    <source>
        <dbReference type="Pfam" id="PF01108"/>
    </source>
</evidence>
<dbReference type="GO" id="GO:0005886">
    <property type="term" value="C:plasma membrane"/>
    <property type="evidence" value="ECO:0007669"/>
    <property type="project" value="TreeGrafter"/>
</dbReference>
<feature type="chain" id="PRO_5034328987" description="Interferon alpha/beta receptor 2" evidence="2">
    <location>
        <begin position="23"/>
        <end position="498"/>
    </location>
</feature>
<sequence length="498" mass="54246">MDVPMPLSQLVYLTLLSTVVCSLSEGTLQGLPKNLQMESRNFQHVLSWQAGGDPAVAASYNVLYRDRRRWDWLSAQQCSGTAQLSCDLTEEFKDSHTVYALLVQSLGGPQVLNSSVLYFEPFFQTYLGPPEVNVTSCPNCINVTIKLPTSHFRKKGKLQSLIDIYEELNYDITLKSQDGEHKRPRQTTTEEVFSTVIEELYPSRNYCVSVAVSASLNKHFIPSPWKCVTADSEARQGYHEVAVAGAVCVSLIIAAVLKCLHSAGFILQKISLPPTLACIKKLAYSPWKSEAEEVASVEIIPTEVKSKARGCRGSASDDSDSSDSDDSDPCDHYTRRGALGRSSVPRGWASPSSLVQYSVDSSSEHCPQPGDSPAGEPQQLQGHPEGEGDSSSGLLSPFSEGSCNSQGSSECFTIHLHTVLLGALEQDGHGAAAAPPAQEDAEDWHCAHALEAKLLEDTSMQEAPCSIDFHEWQNSSSSSEESDPSDSDTEPMTGYMRR</sequence>
<reference evidence="5" key="1">
    <citation type="submission" date="2025-08" db="UniProtKB">
        <authorList>
            <consortium name="Ensembl"/>
        </authorList>
    </citation>
    <scope>IDENTIFICATION</scope>
</reference>
<dbReference type="InterPro" id="IPR050650">
    <property type="entry name" value="Type-II_Cytokine-TF_Rcpt"/>
</dbReference>
<reference evidence="5" key="2">
    <citation type="submission" date="2025-09" db="UniProtKB">
        <authorList>
            <consortium name="Ensembl"/>
        </authorList>
    </citation>
    <scope>IDENTIFICATION</scope>
</reference>
<dbReference type="SUPFAM" id="SSF49265">
    <property type="entry name" value="Fibronectin type III"/>
    <property type="match status" value="2"/>
</dbReference>
<feature type="domain" description="Interferon/interleukin receptor" evidence="4">
    <location>
        <begin position="125"/>
        <end position="229"/>
    </location>
</feature>
<feature type="region of interest" description="Disordered" evidence="1">
    <location>
        <begin position="308"/>
        <end position="401"/>
    </location>
</feature>